<dbReference type="EMBL" id="CP000282">
    <property type="protein sequence ID" value="ABD79470.1"/>
    <property type="molecule type" value="Genomic_DNA"/>
</dbReference>
<dbReference type="Proteomes" id="UP000001947">
    <property type="component" value="Chromosome"/>
</dbReference>
<keyword evidence="2" id="KW-1185">Reference proteome</keyword>
<accession>Q21PA9</accession>
<dbReference type="RefSeq" id="WP_011466694.1">
    <property type="nucleotide sequence ID" value="NC_007912.1"/>
</dbReference>
<organism evidence="1 2">
    <name type="scientific">Saccharophagus degradans (strain 2-40 / ATCC 43961 / DSM 17024)</name>
    <dbReference type="NCBI Taxonomy" id="203122"/>
    <lineage>
        <taxon>Bacteria</taxon>
        <taxon>Pseudomonadati</taxon>
        <taxon>Pseudomonadota</taxon>
        <taxon>Gammaproteobacteria</taxon>
        <taxon>Cellvibrionales</taxon>
        <taxon>Cellvibrionaceae</taxon>
        <taxon>Saccharophagus</taxon>
    </lineage>
</organism>
<dbReference type="GeneID" id="98611913"/>
<name>Q21PA9_SACD2</name>
<dbReference type="eggNOG" id="ENOG502ZG0M">
    <property type="taxonomic scope" value="Bacteria"/>
</dbReference>
<reference evidence="1 2" key="1">
    <citation type="journal article" date="2008" name="PLoS Genet.">
        <title>Complete genome sequence of the complex carbohydrate-degrading marine bacterium, Saccharophagus degradans strain 2-40 T.</title>
        <authorList>
            <person name="Weiner R.M."/>
            <person name="Taylor L.E.II."/>
            <person name="Henrissat B."/>
            <person name="Hauser L."/>
            <person name="Land M."/>
            <person name="Coutinho P.M."/>
            <person name="Rancurel C."/>
            <person name="Saunders E.H."/>
            <person name="Longmire A.G."/>
            <person name="Zhang H."/>
            <person name="Bayer E.A."/>
            <person name="Gilbert H.J."/>
            <person name="Larimer F."/>
            <person name="Zhulin I.B."/>
            <person name="Ekborg N.A."/>
            <person name="Lamed R."/>
            <person name="Richardson P.M."/>
            <person name="Borovok I."/>
            <person name="Hutcheson S."/>
        </authorList>
    </citation>
    <scope>NUCLEOTIDE SEQUENCE [LARGE SCALE GENOMIC DNA]</scope>
    <source>
        <strain evidence="2">2-40 / ATCC 43961 / DSM 17024</strain>
    </source>
</reference>
<gene>
    <name evidence="1" type="ordered locus">Sde_0206</name>
</gene>
<dbReference type="KEGG" id="sde:Sde_0206"/>
<dbReference type="AlphaFoldDB" id="Q21PA9"/>
<evidence type="ECO:0000313" key="1">
    <source>
        <dbReference type="EMBL" id="ABD79470.1"/>
    </source>
</evidence>
<proteinExistence type="predicted"/>
<dbReference type="HOGENOM" id="CLU_1420528_0_0_6"/>
<dbReference type="OrthoDB" id="6057656at2"/>
<dbReference type="STRING" id="203122.Sde_0206"/>
<evidence type="ECO:0000313" key="2">
    <source>
        <dbReference type="Proteomes" id="UP000001947"/>
    </source>
</evidence>
<sequence>MEPDEPEKHYSIGEAEELLADINDDAYRKMILSIEQLNPHRAGFTAEDLFELALEKVLSGDRKWPKSVKSHTFIRNVVRSLIWSMVKSKKDALSQATALENIDDISDLDLTADLRNDETAISKAVHTLMDAFKGDQSITCIMLNKLKGFKATKIKGICNLTENSYQAAIKKLKRNARKMFPAGIDYWRDDQ</sequence>
<protein>
    <submittedName>
        <fullName evidence="1">Uncharacterized protein</fullName>
    </submittedName>
</protein>